<dbReference type="Proteomes" id="UP000217153">
    <property type="component" value="Chromosome"/>
</dbReference>
<feature type="site" description="Important for catalytic activity" evidence="7">
    <location>
        <position position="210"/>
    </location>
</feature>
<sequence>MKKLIAALGVGLVFTLLSVSVHNAFLLNDYKNTSAVDKAEILIEPGDSGSEIALKLREAGVIKAEKVFYKIAINDKRSKSITPGIHEIDLEISASTALEQLLDPKRNRGLFGFIEGLRKSEILDLLAKSKLVSGKYSGITKISDLYRTSNVEGFLFPAQYSIYPGSTFDQAIEQMVDRFYIAAKNSGIDKGFKNFSPYELLIIASMVQSEGDLNDFPKIAQVIYNRLKIGMPLQINATIDYATNTRGKIRLPYKRLDTNSKYNTYKYRGLPPGPISNPGEKALEATVNPASGDWLYYVTVKPGDTRFTKSFDQFNIWANEFRKNEDAGLFN</sequence>
<dbReference type="GO" id="GO:0005886">
    <property type="term" value="C:plasma membrane"/>
    <property type="evidence" value="ECO:0007669"/>
    <property type="project" value="UniProtKB-UniRule"/>
</dbReference>
<evidence type="ECO:0000256" key="7">
    <source>
        <dbReference type="HAMAP-Rule" id="MF_02065"/>
    </source>
</evidence>
<evidence type="ECO:0000256" key="4">
    <source>
        <dbReference type="ARBA" id="ARBA00023136"/>
    </source>
</evidence>
<dbReference type="Pfam" id="PF02618">
    <property type="entry name" value="YceG"/>
    <property type="match status" value="1"/>
</dbReference>
<keyword evidence="5 7" id="KW-0456">Lyase</keyword>
<dbReference type="GO" id="GO:0071555">
    <property type="term" value="P:cell wall organization"/>
    <property type="evidence" value="ECO:0007669"/>
    <property type="project" value="UniProtKB-KW"/>
</dbReference>
<dbReference type="NCBIfam" id="TIGR00247">
    <property type="entry name" value="endolytic transglycosylase MltG"/>
    <property type="match status" value="1"/>
</dbReference>
<keyword evidence="1 7" id="KW-1003">Cell membrane</keyword>
<evidence type="ECO:0000256" key="1">
    <source>
        <dbReference type="ARBA" id="ARBA00022475"/>
    </source>
</evidence>
<evidence type="ECO:0000256" key="6">
    <source>
        <dbReference type="ARBA" id="ARBA00023316"/>
    </source>
</evidence>
<dbReference type="PANTHER" id="PTHR30518:SF2">
    <property type="entry name" value="ENDOLYTIC MUREIN TRANSGLYCOSYLASE"/>
    <property type="match status" value="1"/>
</dbReference>
<organism evidence="8 9">
    <name type="scientific">Candidatus Nanopelagicus limnae</name>
    <dbReference type="NCBI Taxonomy" id="1884634"/>
    <lineage>
        <taxon>Bacteria</taxon>
        <taxon>Bacillati</taxon>
        <taxon>Actinomycetota</taxon>
        <taxon>Actinomycetes</taxon>
        <taxon>Candidatus Nanopelagicales</taxon>
        <taxon>Candidatus Nanopelagicaceae</taxon>
        <taxon>Candidatus Nanopelagicus</taxon>
    </lineage>
</organism>
<comment type="similarity">
    <text evidence="7">Belongs to the transglycosylase MltG family.</text>
</comment>
<dbReference type="RefSeq" id="WP_095680632.1">
    <property type="nucleotide sequence ID" value="NZ_CP016768.2"/>
</dbReference>
<dbReference type="AlphaFoldDB" id="A0A249JXU3"/>
<accession>A0A249JXU3</accession>
<dbReference type="GO" id="GO:0008932">
    <property type="term" value="F:lytic endotransglycosylase activity"/>
    <property type="evidence" value="ECO:0007669"/>
    <property type="project" value="UniProtKB-UniRule"/>
</dbReference>
<dbReference type="GO" id="GO:0009252">
    <property type="term" value="P:peptidoglycan biosynthetic process"/>
    <property type="evidence" value="ECO:0007669"/>
    <property type="project" value="UniProtKB-UniRule"/>
</dbReference>
<keyword evidence="3 7" id="KW-1133">Transmembrane helix</keyword>
<reference evidence="9" key="1">
    <citation type="submission" date="2016-10" db="EMBL/GenBank/DDBJ databases">
        <title>High microdiversification within the ubiquitous acI lineage of Actinobacteria.</title>
        <authorList>
            <person name="Neuenschwander S.M."/>
            <person name="Salcher M."/>
            <person name="Ghai R."/>
            <person name="Pernthaler J."/>
        </authorList>
    </citation>
    <scope>NUCLEOTIDE SEQUENCE [LARGE SCALE GENOMIC DNA]</scope>
</reference>
<evidence type="ECO:0000256" key="2">
    <source>
        <dbReference type="ARBA" id="ARBA00022692"/>
    </source>
</evidence>
<evidence type="ECO:0000256" key="5">
    <source>
        <dbReference type="ARBA" id="ARBA00023239"/>
    </source>
</evidence>
<proteinExistence type="inferred from homology"/>
<dbReference type="OrthoDB" id="9814591at2"/>
<comment type="catalytic activity">
    <reaction evidence="7">
        <text>a peptidoglycan chain = a peptidoglycan chain with N-acetyl-1,6-anhydromuramyl-[peptide] at the reducing end + a peptidoglycan chain with N-acetylglucosamine at the non-reducing end.</text>
        <dbReference type="EC" id="4.2.2.29"/>
    </reaction>
</comment>
<dbReference type="Gene3D" id="3.30.1490.480">
    <property type="entry name" value="Endolytic murein transglycosylase"/>
    <property type="match status" value="1"/>
</dbReference>
<keyword evidence="6 7" id="KW-0961">Cell wall biogenesis/degradation</keyword>
<dbReference type="EC" id="4.2.2.29" evidence="7"/>
<dbReference type="KEGG" id="abam:B1s21122_03070"/>
<keyword evidence="9" id="KW-1185">Reference proteome</keyword>
<dbReference type="PANTHER" id="PTHR30518">
    <property type="entry name" value="ENDOLYTIC MUREIN TRANSGLYCOSYLASE"/>
    <property type="match status" value="1"/>
</dbReference>
<name>A0A249JXU3_9ACTN</name>
<keyword evidence="2 7" id="KW-0812">Transmembrane</keyword>
<evidence type="ECO:0000256" key="3">
    <source>
        <dbReference type="ARBA" id="ARBA00022989"/>
    </source>
</evidence>
<dbReference type="InterPro" id="IPR003770">
    <property type="entry name" value="MLTG-like"/>
</dbReference>
<gene>
    <name evidence="7" type="primary">mltG</name>
    <name evidence="8" type="ORF">B1s21122_03070</name>
</gene>
<evidence type="ECO:0000313" key="9">
    <source>
        <dbReference type="Proteomes" id="UP000217153"/>
    </source>
</evidence>
<dbReference type="HAMAP" id="MF_02065">
    <property type="entry name" value="MltG"/>
    <property type="match status" value="1"/>
</dbReference>
<protein>
    <recommendedName>
        <fullName evidence="7">Endolytic murein transglycosylase</fullName>
        <ecNumber evidence="7">4.2.2.29</ecNumber>
    </recommendedName>
    <alternativeName>
        <fullName evidence="7">Peptidoglycan lytic transglycosylase</fullName>
    </alternativeName>
    <alternativeName>
        <fullName evidence="7">Peptidoglycan polymerization terminase</fullName>
    </alternativeName>
</protein>
<keyword evidence="4 7" id="KW-0472">Membrane</keyword>
<comment type="function">
    <text evidence="7">Functions as a peptidoglycan terminase that cleaves nascent peptidoglycan strands endolytically to terminate their elongation.</text>
</comment>
<evidence type="ECO:0000313" key="8">
    <source>
        <dbReference type="EMBL" id="ASY09326.1"/>
    </source>
</evidence>
<dbReference type="EMBL" id="CP016768">
    <property type="protein sequence ID" value="ASY09326.1"/>
    <property type="molecule type" value="Genomic_DNA"/>
</dbReference>